<dbReference type="GO" id="GO:0046872">
    <property type="term" value="F:metal ion binding"/>
    <property type="evidence" value="ECO:0007669"/>
    <property type="project" value="UniProtKB-KW"/>
</dbReference>
<keyword evidence="2" id="KW-0464">Manganese</keyword>
<dbReference type="OrthoDB" id="9776731at2"/>
<dbReference type="GO" id="GO:0050118">
    <property type="term" value="F:N-acetyldiaminopimelate deacetylase activity"/>
    <property type="evidence" value="ECO:0007669"/>
    <property type="project" value="UniProtKB-ARBA"/>
</dbReference>
<dbReference type="GO" id="GO:0019877">
    <property type="term" value="P:diaminopimelate biosynthetic process"/>
    <property type="evidence" value="ECO:0007669"/>
    <property type="project" value="UniProtKB-ARBA"/>
</dbReference>
<dbReference type="Proteomes" id="UP000247978">
    <property type="component" value="Unassembled WGS sequence"/>
</dbReference>
<dbReference type="EMBL" id="QJJQ01000017">
    <property type="protein sequence ID" value="PXW82587.1"/>
    <property type="molecule type" value="Genomic_DNA"/>
</dbReference>
<organism evidence="4 5">
    <name type="scientific">Pseudogracilibacillus auburnensis</name>
    <dbReference type="NCBI Taxonomy" id="1494959"/>
    <lineage>
        <taxon>Bacteria</taxon>
        <taxon>Bacillati</taxon>
        <taxon>Bacillota</taxon>
        <taxon>Bacilli</taxon>
        <taxon>Bacillales</taxon>
        <taxon>Bacillaceae</taxon>
        <taxon>Pseudogracilibacillus</taxon>
    </lineage>
</organism>
<dbReference type="InterPro" id="IPR011650">
    <property type="entry name" value="Peptidase_M20_dimer"/>
</dbReference>
<keyword evidence="2" id="KW-0479">Metal-binding</keyword>
<dbReference type="SUPFAM" id="SSF53187">
    <property type="entry name" value="Zn-dependent exopeptidases"/>
    <property type="match status" value="1"/>
</dbReference>
<dbReference type="Gene3D" id="3.30.70.360">
    <property type="match status" value="1"/>
</dbReference>
<feature type="binding site" evidence="2">
    <location>
        <position position="367"/>
    </location>
    <ligand>
        <name>Mn(2+)</name>
        <dbReference type="ChEBI" id="CHEBI:29035"/>
        <label>2</label>
    </ligand>
</feature>
<evidence type="ECO:0000256" key="2">
    <source>
        <dbReference type="PIRSR" id="PIRSR005962-1"/>
    </source>
</evidence>
<evidence type="ECO:0000259" key="3">
    <source>
        <dbReference type="Pfam" id="PF07687"/>
    </source>
</evidence>
<feature type="domain" description="Peptidase M20 dimerisation" evidence="3">
    <location>
        <begin position="191"/>
        <end position="283"/>
    </location>
</feature>
<protein>
    <submittedName>
        <fullName evidence="4">Amidohydrolase</fullName>
    </submittedName>
</protein>
<comment type="cofactor">
    <cofactor evidence="2">
        <name>Mn(2+)</name>
        <dbReference type="ChEBI" id="CHEBI:29035"/>
    </cofactor>
    <text evidence="2">The Mn(2+) ion enhances activity.</text>
</comment>
<feature type="binding site" evidence="2">
    <location>
        <position position="109"/>
    </location>
    <ligand>
        <name>Mn(2+)</name>
        <dbReference type="ChEBI" id="CHEBI:29035"/>
        <label>2</label>
    </ligand>
</feature>
<keyword evidence="5" id="KW-1185">Reference proteome</keyword>
<name>A0A2V3VLA9_9BACI</name>
<gene>
    <name evidence="4" type="ORF">DFR56_11724</name>
</gene>
<dbReference type="InterPro" id="IPR017439">
    <property type="entry name" value="Amidohydrolase"/>
</dbReference>
<dbReference type="SUPFAM" id="SSF55031">
    <property type="entry name" value="Bacterial exopeptidase dimerisation domain"/>
    <property type="match status" value="1"/>
</dbReference>
<dbReference type="InterPro" id="IPR002933">
    <property type="entry name" value="Peptidase_M20"/>
</dbReference>
<reference evidence="4 5" key="1">
    <citation type="submission" date="2018-05" db="EMBL/GenBank/DDBJ databases">
        <title>Genomic Encyclopedia of Type Strains, Phase IV (KMG-IV): sequencing the most valuable type-strain genomes for metagenomic binning, comparative biology and taxonomic classification.</title>
        <authorList>
            <person name="Goeker M."/>
        </authorList>
    </citation>
    <scope>NUCLEOTIDE SEQUENCE [LARGE SCALE GENOMIC DNA]</scope>
    <source>
        <strain evidence="4 5">DSM 28556</strain>
    </source>
</reference>
<dbReference type="PANTHER" id="PTHR11014:SF63">
    <property type="entry name" value="METALLOPEPTIDASE, PUTATIVE (AFU_ORTHOLOGUE AFUA_6G09600)-RELATED"/>
    <property type="match status" value="1"/>
</dbReference>
<sequence length="398" mass="44143">MTKSTLQLIFQELQDHQDEVIHWRRHLHQHPELSFQEFETATFIKEKLQSFGLEIKTNIGGNGVIAILNGQKKGPTIGLRADFDALPINDGKDVPYKSTNPGVMHACGHDGHTAALLGTARILSKYKDKISGSIIFIFQHAEEKPPGGAKAMIEELNIDEIDYIFAAHLASDIPIGKVAVGAGFKMAAVDKFEIIVHGKGGHGAKPQETNDPIVIGSDLVNAFQKIVSRRVDPLDSAVVTLGVFHAGNAFNVIPNEARLEGTVRSFSEEVRKQVKENIYSLVKGITDGYQASFNIDYLHGYPALYNPQKETAVITQLFTELLGEENVVEFQTSMGAEDFAYFLNEKPGSYFKVGSRNHDGRTQFPHHHPNFDIDERALLIIQETFVKIVSHYVLIDEA</sequence>
<dbReference type="FunFam" id="3.30.70.360:FF:000001">
    <property type="entry name" value="N-acetyldiaminopimelate deacetylase"/>
    <property type="match status" value="1"/>
</dbReference>
<feature type="binding site" evidence="2">
    <location>
        <position position="168"/>
    </location>
    <ligand>
        <name>Mn(2+)</name>
        <dbReference type="ChEBI" id="CHEBI:29035"/>
        <label>2</label>
    </ligand>
</feature>
<accession>A0A2V3VLA9</accession>
<dbReference type="NCBIfam" id="TIGR01891">
    <property type="entry name" value="amidohydrolases"/>
    <property type="match status" value="1"/>
</dbReference>
<dbReference type="Pfam" id="PF07687">
    <property type="entry name" value="M20_dimer"/>
    <property type="match status" value="1"/>
</dbReference>
<dbReference type="Gene3D" id="3.40.630.10">
    <property type="entry name" value="Zn peptidases"/>
    <property type="match status" value="1"/>
</dbReference>
<comment type="caution">
    <text evidence="4">The sequence shown here is derived from an EMBL/GenBank/DDBJ whole genome shotgun (WGS) entry which is preliminary data.</text>
</comment>
<feature type="binding site" evidence="2">
    <location>
        <position position="107"/>
    </location>
    <ligand>
        <name>Mn(2+)</name>
        <dbReference type="ChEBI" id="CHEBI:29035"/>
        <label>2</label>
    </ligand>
</feature>
<evidence type="ECO:0000313" key="5">
    <source>
        <dbReference type="Proteomes" id="UP000247978"/>
    </source>
</evidence>
<dbReference type="RefSeq" id="WP_110396981.1">
    <property type="nucleotide sequence ID" value="NZ_JBHUHB010000001.1"/>
</dbReference>
<proteinExistence type="predicted"/>
<evidence type="ECO:0000256" key="1">
    <source>
        <dbReference type="ARBA" id="ARBA00022801"/>
    </source>
</evidence>
<dbReference type="Pfam" id="PF01546">
    <property type="entry name" value="Peptidase_M20"/>
    <property type="match status" value="1"/>
</dbReference>
<keyword evidence="1 4" id="KW-0378">Hydrolase</keyword>
<dbReference type="InterPro" id="IPR036264">
    <property type="entry name" value="Bact_exopeptidase_dim_dom"/>
</dbReference>
<dbReference type="PIRSF" id="PIRSF005962">
    <property type="entry name" value="Pept_M20D_amidohydro"/>
    <property type="match status" value="1"/>
</dbReference>
<feature type="binding site" evidence="2">
    <location>
        <position position="143"/>
    </location>
    <ligand>
        <name>Mn(2+)</name>
        <dbReference type="ChEBI" id="CHEBI:29035"/>
        <label>2</label>
    </ligand>
</feature>
<evidence type="ECO:0000313" key="4">
    <source>
        <dbReference type="EMBL" id="PXW82587.1"/>
    </source>
</evidence>
<dbReference type="AlphaFoldDB" id="A0A2V3VLA9"/>
<dbReference type="PANTHER" id="PTHR11014">
    <property type="entry name" value="PEPTIDASE M20 FAMILY MEMBER"/>
    <property type="match status" value="1"/>
</dbReference>